<sequence length="371" mass="40063">MLARRFLYIIAGLIVLTLAAGIGWNLFQDQLVRLAFVPSVRFDPNGAGPPPDYGRPGSWLSRPDLPDDPARWLPAGEKPSAAKREIAVFYVPPTTYYGRASWNTALDDAESRKWLRVFGWSEASAFNRTGAVWAPRYRSAALGAFLSQGSDAPKALDLAYGDVARAFDAFLAQIPASRPILLAGHSQGTLHLMRLMQEKIAGKPLAQRIVASYLVGWPISTTADIPALGLPACGDPRQANCILSWQSFAEPAEPRTIREIYDASAGLTGAPRRGTPMLCVNPLTGAPATAALPAANLGALMPTSDFMGAELKPGVIAARCDPSGLLMIGRPPRGFDRFVMPGNNYHVFDYALFWGNIRADAEARAKAFLNK</sequence>
<dbReference type="RefSeq" id="WP_066959110.1">
    <property type="nucleotide sequence ID" value="NZ_CP023449.1"/>
</dbReference>
<feature type="transmembrane region" description="Helical" evidence="1">
    <location>
        <begin position="7"/>
        <end position="27"/>
    </location>
</feature>
<organism evidence="2 3">
    <name type="scientific">Rhizorhabdus dicambivorans</name>
    <dbReference type="NCBI Taxonomy" id="1850238"/>
    <lineage>
        <taxon>Bacteria</taxon>
        <taxon>Pseudomonadati</taxon>
        <taxon>Pseudomonadota</taxon>
        <taxon>Alphaproteobacteria</taxon>
        <taxon>Sphingomonadales</taxon>
        <taxon>Sphingomonadaceae</taxon>
        <taxon>Rhizorhabdus</taxon>
    </lineage>
</organism>
<dbReference type="EMBL" id="NWUF01000001">
    <property type="protein sequence ID" value="PCE44306.1"/>
    <property type="molecule type" value="Genomic_DNA"/>
</dbReference>
<reference evidence="2 3" key="1">
    <citation type="submission" date="2017-09" db="EMBL/GenBank/DDBJ databases">
        <title>The Catabolism of 3,6-Dichlorosalicylic acid is Initiated by the Cytochrome P450 Monooxygenase DsmABC in Rhizorhabdus dicambivorans Ndbn-20.</title>
        <authorList>
            <person name="Na L."/>
        </authorList>
    </citation>
    <scope>NUCLEOTIDE SEQUENCE [LARGE SCALE GENOMIC DNA]</scope>
    <source>
        <strain evidence="2 3">Ndbn-20m</strain>
    </source>
</reference>
<evidence type="ECO:0000256" key="1">
    <source>
        <dbReference type="SAM" id="Phobius"/>
    </source>
</evidence>
<dbReference type="OrthoDB" id="9794645at2"/>
<gene>
    <name evidence="2" type="ORF">COO09_01350</name>
</gene>
<keyword evidence="3" id="KW-1185">Reference proteome</keyword>
<name>A0A2A4G2Q2_9SPHN</name>
<dbReference type="AlphaFoldDB" id="A0A2A4G2Q2"/>
<dbReference type="SUPFAM" id="SSF53474">
    <property type="entry name" value="alpha/beta-Hydrolases"/>
    <property type="match status" value="1"/>
</dbReference>
<keyword evidence="1" id="KW-1133">Transmembrane helix</keyword>
<comment type="caution">
    <text evidence="2">The sequence shown here is derived from an EMBL/GenBank/DDBJ whole genome shotgun (WGS) entry which is preliminary data.</text>
</comment>
<evidence type="ECO:0000313" key="2">
    <source>
        <dbReference type="EMBL" id="PCE44306.1"/>
    </source>
</evidence>
<proteinExistence type="predicted"/>
<keyword evidence="1" id="KW-0812">Transmembrane</keyword>
<protein>
    <submittedName>
        <fullName evidence="2">DUF3089 domain-containing protein</fullName>
    </submittedName>
</protein>
<accession>A0A2A4G2Q2</accession>
<dbReference type="KEGG" id="rdi:CMV14_11965"/>
<dbReference type="Proteomes" id="UP000218934">
    <property type="component" value="Unassembled WGS sequence"/>
</dbReference>
<keyword evidence="1" id="KW-0472">Membrane</keyword>
<dbReference type="InterPro" id="IPR029058">
    <property type="entry name" value="AB_hydrolase_fold"/>
</dbReference>
<dbReference type="Pfam" id="PF11288">
    <property type="entry name" value="DUF3089"/>
    <property type="match status" value="1"/>
</dbReference>
<evidence type="ECO:0000313" key="3">
    <source>
        <dbReference type="Proteomes" id="UP000218934"/>
    </source>
</evidence>
<dbReference type="InterPro" id="IPR021440">
    <property type="entry name" value="DUF3089"/>
</dbReference>